<keyword evidence="3" id="KW-1185">Reference proteome</keyword>
<dbReference type="AlphaFoldDB" id="A0A1L7XKZ8"/>
<feature type="chain" id="PRO_5013041278" evidence="1">
    <location>
        <begin position="21"/>
        <end position="331"/>
    </location>
</feature>
<dbReference type="OrthoDB" id="3565477at2759"/>
<accession>A0A1L7XKZ8</accession>
<proteinExistence type="predicted"/>
<gene>
    <name evidence="2" type="ORF">PAC_15507</name>
</gene>
<evidence type="ECO:0000313" key="2">
    <source>
        <dbReference type="EMBL" id="CZR65607.1"/>
    </source>
</evidence>
<evidence type="ECO:0000313" key="3">
    <source>
        <dbReference type="Proteomes" id="UP000184330"/>
    </source>
</evidence>
<dbReference type="EMBL" id="FJOG01000032">
    <property type="protein sequence ID" value="CZR65607.1"/>
    <property type="molecule type" value="Genomic_DNA"/>
</dbReference>
<protein>
    <submittedName>
        <fullName evidence="2">Uncharacterized protein</fullName>
    </submittedName>
</protein>
<keyword evidence="1" id="KW-0732">Signal</keyword>
<evidence type="ECO:0000256" key="1">
    <source>
        <dbReference type="SAM" id="SignalP"/>
    </source>
</evidence>
<name>A0A1L7XKZ8_9HELO</name>
<sequence length="331" mass="34128">MKASVISALGLAAVARAGYGEKSTTSTVYTTSVYTVTSCAPEVTDCPGRIGQVTTDIISLYTTVCPVTETEYKTSSAPVTTETPWSTSTVYETKEYTILSCPPEVTNCPVGSKTSTVLTKTTSCPVTATSPPKETPWTTSTVYQTTEYTITKCPPEVTNCPVGSKTSSVITYTTSCPVTETYPASYPYTVVPPPVSTNKPVESYPASYPASSKPYTVIPPPISVSKPIESYPASSPVVSVITISTCVPSYYTSVITVTPSAVPSYPASYPAGGCPGGKDCPATTKPYGSTGTGYPAAPKNTSTAYVPITGGAGAVKVGGAMMAVGLVAALL</sequence>
<reference evidence="2 3" key="1">
    <citation type="submission" date="2016-03" db="EMBL/GenBank/DDBJ databases">
        <authorList>
            <person name="Ploux O."/>
        </authorList>
    </citation>
    <scope>NUCLEOTIDE SEQUENCE [LARGE SCALE GENOMIC DNA]</scope>
    <source>
        <strain evidence="2 3">UAMH 11012</strain>
    </source>
</reference>
<organism evidence="2 3">
    <name type="scientific">Phialocephala subalpina</name>
    <dbReference type="NCBI Taxonomy" id="576137"/>
    <lineage>
        <taxon>Eukaryota</taxon>
        <taxon>Fungi</taxon>
        <taxon>Dikarya</taxon>
        <taxon>Ascomycota</taxon>
        <taxon>Pezizomycotina</taxon>
        <taxon>Leotiomycetes</taxon>
        <taxon>Helotiales</taxon>
        <taxon>Mollisiaceae</taxon>
        <taxon>Phialocephala</taxon>
        <taxon>Phialocephala fortinii species complex</taxon>
    </lineage>
</organism>
<dbReference type="Proteomes" id="UP000184330">
    <property type="component" value="Unassembled WGS sequence"/>
</dbReference>
<feature type="signal peptide" evidence="1">
    <location>
        <begin position="1"/>
        <end position="20"/>
    </location>
</feature>